<dbReference type="EMBL" id="VSRR010000140">
    <property type="protein sequence ID" value="MPC10995.1"/>
    <property type="molecule type" value="Genomic_DNA"/>
</dbReference>
<name>A0A5B7CP72_PORTR</name>
<evidence type="ECO:0000256" key="1">
    <source>
        <dbReference type="SAM" id="MobiDB-lite"/>
    </source>
</evidence>
<protein>
    <submittedName>
        <fullName evidence="2">Uncharacterized protein</fullName>
    </submittedName>
</protein>
<accession>A0A5B7CP72</accession>
<dbReference type="Proteomes" id="UP000324222">
    <property type="component" value="Unassembled WGS sequence"/>
</dbReference>
<comment type="caution">
    <text evidence="2">The sequence shown here is derived from an EMBL/GenBank/DDBJ whole genome shotgun (WGS) entry which is preliminary data.</text>
</comment>
<evidence type="ECO:0000313" key="3">
    <source>
        <dbReference type="Proteomes" id="UP000324222"/>
    </source>
</evidence>
<gene>
    <name evidence="2" type="ORF">E2C01_003645</name>
</gene>
<sequence length="80" mass="8875">MHQQGTLHDIVGKCVPCRTVTQLTGHSSSPTDLPIVPVTQPETHSIPSHNHVRSFDLQPSPQEKDTISLTTKQILEKRIT</sequence>
<organism evidence="2 3">
    <name type="scientific">Portunus trituberculatus</name>
    <name type="common">Swimming crab</name>
    <name type="synonym">Neptunus trituberculatus</name>
    <dbReference type="NCBI Taxonomy" id="210409"/>
    <lineage>
        <taxon>Eukaryota</taxon>
        <taxon>Metazoa</taxon>
        <taxon>Ecdysozoa</taxon>
        <taxon>Arthropoda</taxon>
        <taxon>Crustacea</taxon>
        <taxon>Multicrustacea</taxon>
        <taxon>Malacostraca</taxon>
        <taxon>Eumalacostraca</taxon>
        <taxon>Eucarida</taxon>
        <taxon>Decapoda</taxon>
        <taxon>Pleocyemata</taxon>
        <taxon>Brachyura</taxon>
        <taxon>Eubrachyura</taxon>
        <taxon>Portunoidea</taxon>
        <taxon>Portunidae</taxon>
        <taxon>Portuninae</taxon>
        <taxon>Portunus</taxon>
    </lineage>
</organism>
<proteinExistence type="predicted"/>
<evidence type="ECO:0000313" key="2">
    <source>
        <dbReference type="EMBL" id="MPC10995.1"/>
    </source>
</evidence>
<reference evidence="2 3" key="1">
    <citation type="submission" date="2019-05" db="EMBL/GenBank/DDBJ databases">
        <title>Another draft genome of Portunus trituberculatus and its Hox gene families provides insights of decapod evolution.</title>
        <authorList>
            <person name="Jeong J.-H."/>
            <person name="Song I."/>
            <person name="Kim S."/>
            <person name="Choi T."/>
            <person name="Kim D."/>
            <person name="Ryu S."/>
            <person name="Kim W."/>
        </authorList>
    </citation>
    <scope>NUCLEOTIDE SEQUENCE [LARGE SCALE GENOMIC DNA]</scope>
    <source>
        <tissue evidence="2">Muscle</tissue>
    </source>
</reference>
<keyword evidence="3" id="KW-1185">Reference proteome</keyword>
<feature type="region of interest" description="Disordered" evidence="1">
    <location>
        <begin position="40"/>
        <end position="63"/>
    </location>
</feature>
<dbReference type="AlphaFoldDB" id="A0A5B7CP72"/>